<comment type="caution">
    <text evidence="1">The sequence shown here is derived from an EMBL/GenBank/DDBJ whole genome shotgun (WGS) entry which is preliminary data.</text>
</comment>
<evidence type="ECO:0000313" key="2">
    <source>
        <dbReference type="Proteomes" id="UP000521943"/>
    </source>
</evidence>
<organism evidence="1 2">
    <name type="scientific">Ephemerocybe angulata</name>
    <dbReference type="NCBI Taxonomy" id="980116"/>
    <lineage>
        <taxon>Eukaryota</taxon>
        <taxon>Fungi</taxon>
        <taxon>Dikarya</taxon>
        <taxon>Basidiomycota</taxon>
        <taxon>Agaricomycotina</taxon>
        <taxon>Agaricomycetes</taxon>
        <taxon>Agaricomycetidae</taxon>
        <taxon>Agaricales</taxon>
        <taxon>Agaricineae</taxon>
        <taxon>Psathyrellaceae</taxon>
        <taxon>Ephemerocybe</taxon>
    </lineage>
</organism>
<evidence type="ECO:0000313" key="1">
    <source>
        <dbReference type="EMBL" id="KAF6765085.1"/>
    </source>
</evidence>
<gene>
    <name evidence="1" type="ORF">DFP72DRAFT_1058895</name>
</gene>
<dbReference type="AlphaFoldDB" id="A0A8H6IGA2"/>
<dbReference type="InterPro" id="IPR031100">
    <property type="entry name" value="LOG_fam"/>
</dbReference>
<keyword evidence="2" id="KW-1185">Reference proteome</keyword>
<proteinExistence type="predicted"/>
<dbReference type="EMBL" id="JACGCI010000003">
    <property type="protein sequence ID" value="KAF6765085.1"/>
    <property type="molecule type" value="Genomic_DNA"/>
</dbReference>
<dbReference type="Gene3D" id="3.40.50.450">
    <property type="match status" value="1"/>
</dbReference>
<dbReference type="GO" id="GO:0005829">
    <property type="term" value="C:cytosol"/>
    <property type="evidence" value="ECO:0007669"/>
    <property type="project" value="TreeGrafter"/>
</dbReference>
<protein>
    <recommendedName>
        <fullName evidence="3">Cytokinin riboside 5'-monophosphate phosphoribohydrolase</fullName>
    </recommendedName>
</protein>
<dbReference type="GO" id="GO:0009691">
    <property type="term" value="P:cytokinin biosynthetic process"/>
    <property type="evidence" value="ECO:0007669"/>
    <property type="project" value="InterPro"/>
</dbReference>
<reference evidence="1 2" key="1">
    <citation type="submission" date="2020-07" db="EMBL/GenBank/DDBJ databases">
        <title>Comparative genomics of pyrophilous fungi reveals a link between fire events and developmental genes.</title>
        <authorList>
            <consortium name="DOE Joint Genome Institute"/>
            <person name="Steindorff A.S."/>
            <person name="Carver A."/>
            <person name="Calhoun S."/>
            <person name="Stillman K."/>
            <person name="Liu H."/>
            <person name="Lipzen A."/>
            <person name="Pangilinan J."/>
            <person name="Labutti K."/>
            <person name="Bruns T.D."/>
            <person name="Grigoriev I.V."/>
        </authorList>
    </citation>
    <scope>NUCLEOTIDE SEQUENCE [LARGE SCALE GENOMIC DNA]</scope>
    <source>
        <strain evidence="1 2">CBS 144469</strain>
    </source>
</reference>
<dbReference type="InterPro" id="IPR005269">
    <property type="entry name" value="LOG"/>
</dbReference>
<dbReference type="SUPFAM" id="SSF102405">
    <property type="entry name" value="MCP/YpsA-like"/>
    <property type="match status" value="1"/>
</dbReference>
<accession>A0A8H6IGA2</accession>
<evidence type="ECO:0008006" key="3">
    <source>
        <dbReference type="Google" id="ProtNLM"/>
    </source>
</evidence>
<name>A0A8H6IGA2_9AGAR</name>
<dbReference type="NCBIfam" id="TIGR00730">
    <property type="entry name" value="Rossman fold protein, TIGR00730 family"/>
    <property type="match status" value="1"/>
</dbReference>
<dbReference type="PANTHER" id="PTHR31223:SF70">
    <property type="entry name" value="LOG FAMILY PROTEIN YJL055W"/>
    <property type="match status" value="1"/>
</dbReference>
<dbReference type="Pfam" id="PF03641">
    <property type="entry name" value="Lysine_decarbox"/>
    <property type="match status" value="1"/>
</dbReference>
<dbReference type="OrthoDB" id="414463at2759"/>
<dbReference type="Proteomes" id="UP000521943">
    <property type="component" value="Unassembled WGS sequence"/>
</dbReference>
<sequence>MATSSTPGEAAVAVYCGSSTGNQPAYVKAAMSVGQALARAKRPLIYGGGSKGIMGVVSGAVLEGGGKVTGIVPYAMVSAGGEAEKAHSAVMVQLNEEGREKIETIVVDSMHERKVEMARLSGGFVGLPGGFGTFEEVLEVTTWTQLGIHQKPVVLVNVLGFWEPLRQLIKTSISSGFIKPASEGIVIFLDGPADHALHEGFDWGSATLEAIDTWRGDPFAVLPFDWKKTRDGKIGSDNFAST</sequence>
<dbReference type="GO" id="GO:0016799">
    <property type="term" value="F:hydrolase activity, hydrolyzing N-glycosyl compounds"/>
    <property type="evidence" value="ECO:0007669"/>
    <property type="project" value="TreeGrafter"/>
</dbReference>
<dbReference type="PANTHER" id="PTHR31223">
    <property type="entry name" value="LOG FAMILY PROTEIN YJL055W"/>
    <property type="match status" value="1"/>
</dbReference>